<gene>
    <name evidence="1" type="ORF">BEN76_05935</name>
    <name evidence="2" type="ORF">RHP80_12740</name>
</gene>
<accession>A0A1P8EHA1</accession>
<reference evidence="1 3" key="1">
    <citation type="submission" date="2016-08" db="EMBL/GenBank/DDBJ databases">
        <title>Complete genome sequence of Acinetobacter baylyi strain GFJ2.</title>
        <authorList>
            <person name="Tabata M."/>
            <person name="Kuboki S."/>
            <person name="Gibu N."/>
            <person name="Kinouchi Y."/>
            <person name="Vangnai A."/>
            <person name="Kasai D."/>
            <person name="Fukuda M."/>
        </authorList>
    </citation>
    <scope>NUCLEOTIDE SEQUENCE [LARGE SCALE GENOMIC DNA]</scope>
    <source>
        <strain evidence="1 3">GFJ2</strain>
    </source>
</reference>
<dbReference type="Proteomes" id="UP000185674">
    <property type="component" value="Chromosome"/>
</dbReference>
<dbReference type="eggNOG" id="ENOG5031NRX">
    <property type="taxonomic scope" value="Bacteria"/>
</dbReference>
<dbReference type="EMBL" id="CP134206">
    <property type="protein sequence ID" value="WND05060.1"/>
    <property type="molecule type" value="Genomic_DNA"/>
</dbReference>
<protein>
    <submittedName>
        <fullName evidence="1">Uncharacterized protein</fullName>
    </submittedName>
</protein>
<dbReference type="GeneID" id="67511034"/>
<name>A0A1P8EHA1_9GAMM</name>
<dbReference type="RefSeq" id="WP_025095164.1">
    <property type="nucleotide sequence ID" value="NZ_BKFD01000011.1"/>
</dbReference>
<evidence type="ECO:0000313" key="2">
    <source>
        <dbReference type="EMBL" id="WND05060.1"/>
    </source>
</evidence>
<reference evidence="2" key="2">
    <citation type="submission" date="2023-09" db="EMBL/GenBank/DDBJ databases">
        <title>Acinetobacter soli.</title>
        <authorList>
            <person name="Kim B."/>
            <person name="Kim D."/>
            <person name="Park D."/>
        </authorList>
    </citation>
    <scope>NUCLEOTIDE SEQUENCE</scope>
    <source>
        <strain evidence="2">2023.05</strain>
    </source>
</reference>
<evidence type="ECO:0000313" key="3">
    <source>
        <dbReference type="Proteomes" id="UP000185674"/>
    </source>
</evidence>
<evidence type="ECO:0000313" key="1">
    <source>
        <dbReference type="EMBL" id="APV35583.1"/>
    </source>
</evidence>
<sequence length="112" mass="12794">MNHLQFLLLKLSEECHQIGKIASDSAQLGLLNANPEQGERNKACLHSRLNHLNAILLLLNESYNLDYRPDVMQMNKSQVKINKDLNHAIGSGMVTLHVPFQQWHDAELKQQK</sequence>
<proteinExistence type="predicted"/>
<dbReference type="Proteomes" id="UP001256400">
    <property type="component" value="Chromosome"/>
</dbReference>
<dbReference type="EMBL" id="CP016896">
    <property type="protein sequence ID" value="APV35583.1"/>
    <property type="molecule type" value="Genomic_DNA"/>
</dbReference>
<dbReference type="AlphaFoldDB" id="A0A1P8EHA1"/>
<organism evidence="1 3">
    <name type="scientific">Acinetobacter soli</name>
    <dbReference type="NCBI Taxonomy" id="487316"/>
    <lineage>
        <taxon>Bacteria</taxon>
        <taxon>Pseudomonadati</taxon>
        <taxon>Pseudomonadota</taxon>
        <taxon>Gammaproteobacteria</taxon>
        <taxon>Moraxellales</taxon>
        <taxon>Moraxellaceae</taxon>
        <taxon>Acinetobacter</taxon>
    </lineage>
</organism>
<dbReference type="KEGG" id="asol:BEN76_05935"/>